<reference evidence="2 3" key="2">
    <citation type="submission" date="2017-12" db="EMBL/GenBank/DDBJ databases">
        <title>Genome sequence of Rhizobium sullae HCNT1 isolated from Sulla coronaria nodules and featuring peculiar denitrification phenotypes.</title>
        <authorList>
            <person name="De Diego-Diaz B."/>
            <person name="Treu L."/>
            <person name="Campanaro S."/>
            <person name="Da Silva Duarte V."/>
            <person name="Basaglia M."/>
            <person name="Favaro L."/>
            <person name="Casella S."/>
            <person name="Squartini A."/>
        </authorList>
    </citation>
    <scope>NUCLEOTIDE SEQUENCE [LARGE SCALE GENOMIC DNA]</scope>
    <source>
        <strain evidence="2 3">HCNT1</strain>
    </source>
</reference>
<sequence length="81" mass="9296">MVWLEAKSLGTLRFHFAVVNTGLNPFHPHRQDSFALILTVITFIGWWSETGLALLKCAMRQLQLSQLFRRPKHRHAVPAMG</sequence>
<evidence type="ECO:0000313" key="3">
    <source>
        <dbReference type="Proteomes" id="UP000232164"/>
    </source>
</evidence>
<organism evidence="2 3">
    <name type="scientific">Rhizobium sullae</name>
    <name type="common">Rhizobium hedysari</name>
    <dbReference type="NCBI Taxonomy" id="50338"/>
    <lineage>
        <taxon>Bacteria</taxon>
        <taxon>Pseudomonadati</taxon>
        <taxon>Pseudomonadota</taxon>
        <taxon>Alphaproteobacteria</taxon>
        <taxon>Hyphomicrobiales</taxon>
        <taxon>Rhizobiaceae</taxon>
        <taxon>Rhizobium/Agrobacterium group</taxon>
        <taxon>Rhizobium</taxon>
    </lineage>
</organism>
<dbReference type="Proteomes" id="UP000232164">
    <property type="component" value="Unassembled WGS sequence"/>
</dbReference>
<keyword evidence="1" id="KW-1133">Transmembrane helix</keyword>
<reference evidence="2 3" key="1">
    <citation type="submission" date="2017-11" db="EMBL/GenBank/DDBJ databases">
        <authorList>
            <person name="Han C.G."/>
        </authorList>
    </citation>
    <scope>NUCLEOTIDE SEQUENCE [LARGE SCALE GENOMIC DNA]</scope>
    <source>
        <strain evidence="2 3">HCNT1</strain>
    </source>
</reference>
<evidence type="ECO:0000313" key="2">
    <source>
        <dbReference type="EMBL" id="PKA42296.1"/>
    </source>
</evidence>
<accession>A0A2N0D890</accession>
<feature type="transmembrane region" description="Helical" evidence="1">
    <location>
        <begin position="34"/>
        <end position="55"/>
    </location>
</feature>
<evidence type="ECO:0000256" key="1">
    <source>
        <dbReference type="SAM" id="Phobius"/>
    </source>
</evidence>
<protein>
    <submittedName>
        <fullName evidence="2">Uncharacterized protein</fullName>
    </submittedName>
</protein>
<gene>
    <name evidence="2" type="ORF">CWR43_17225</name>
</gene>
<comment type="caution">
    <text evidence="2">The sequence shown here is derived from an EMBL/GenBank/DDBJ whole genome shotgun (WGS) entry which is preliminary data.</text>
</comment>
<keyword evidence="1" id="KW-0812">Transmembrane</keyword>
<name>A0A2N0D890_RHISU</name>
<proteinExistence type="predicted"/>
<keyword evidence="1" id="KW-0472">Membrane</keyword>
<dbReference type="AlphaFoldDB" id="A0A2N0D890"/>
<dbReference type="EMBL" id="PIQN01000012">
    <property type="protein sequence ID" value="PKA42296.1"/>
    <property type="molecule type" value="Genomic_DNA"/>
</dbReference>